<dbReference type="AlphaFoldDB" id="A0A2V1HMA6"/>
<dbReference type="RefSeq" id="WP_116756267.1">
    <property type="nucleotide sequence ID" value="NZ_JBHUEX010000001.1"/>
</dbReference>
<dbReference type="OrthoDB" id="9796712at2"/>
<dbReference type="Gene3D" id="2.40.50.100">
    <property type="match status" value="1"/>
</dbReference>
<dbReference type="InterPro" id="IPR033753">
    <property type="entry name" value="GCV_H/Fam206"/>
</dbReference>
<evidence type="ECO:0000256" key="3">
    <source>
        <dbReference type="HAMAP-Rule" id="MF_00272"/>
    </source>
</evidence>
<comment type="similarity">
    <text evidence="1 3">Belongs to the GcvH family.</text>
</comment>
<dbReference type="PROSITE" id="PS50968">
    <property type="entry name" value="BIOTINYL_LIPOYL"/>
    <property type="match status" value="1"/>
</dbReference>
<dbReference type="PANTHER" id="PTHR11715">
    <property type="entry name" value="GLYCINE CLEAVAGE SYSTEM H PROTEIN"/>
    <property type="match status" value="1"/>
</dbReference>
<dbReference type="GO" id="GO:0009249">
    <property type="term" value="P:protein lipoylation"/>
    <property type="evidence" value="ECO:0007669"/>
    <property type="project" value="TreeGrafter"/>
</dbReference>
<dbReference type="PANTHER" id="PTHR11715:SF3">
    <property type="entry name" value="GLYCINE CLEAVAGE SYSTEM H PROTEIN-RELATED"/>
    <property type="match status" value="1"/>
</dbReference>
<dbReference type="HAMAP" id="MF_00272">
    <property type="entry name" value="GcvH"/>
    <property type="match status" value="1"/>
</dbReference>
<evidence type="ECO:0000313" key="6">
    <source>
        <dbReference type="EMBL" id="PVZ93753.1"/>
    </source>
</evidence>
<dbReference type="InterPro" id="IPR000089">
    <property type="entry name" value="Biotin_lipoyl"/>
</dbReference>
<evidence type="ECO:0000256" key="4">
    <source>
        <dbReference type="PIRSR" id="PIRSR617453-50"/>
    </source>
</evidence>
<accession>A0A2V1HMA6</accession>
<dbReference type="InterPro" id="IPR003016">
    <property type="entry name" value="2-oxoA_DH_lipoyl-BS"/>
</dbReference>
<feature type="domain" description="Lipoyl-binding" evidence="5">
    <location>
        <begin position="22"/>
        <end position="104"/>
    </location>
</feature>
<comment type="caution">
    <text evidence="6">The sequence shown here is derived from an EMBL/GenBank/DDBJ whole genome shotgun (WGS) entry which is preliminary data.</text>
</comment>
<feature type="modified residue" description="N6-lipoyllysine" evidence="3 4">
    <location>
        <position position="63"/>
    </location>
</feature>
<dbReference type="Pfam" id="PF01597">
    <property type="entry name" value="GCV_H"/>
    <property type="match status" value="1"/>
</dbReference>
<dbReference type="GO" id="GO:0019464">
    <property type="term" value="P:glycine decarboxylation via glycine cleavage system"/>
    <property type="evidence" value="ECO:0007669"/>
    <property type="project" value="UniProtKB-UniRule"/>
</dbReference>
<evidence type="ECO:0000259" key="5">
    <source>
        <dbReference type="PROSITE" id="PS50968"/>
    </source>
</evidence>
<dbReference type="EMBL" id="QEOP01000002">
    <property type="protein sequence ID" value="PVZ93753.1"/>
    <property type="molecule type" value="Genomic_DNA"/>
</dbReference>
<proteinExistence type="inferred from homology"/>
<keyword evidence="2 3" id="KW-0450">Lipoyl</keyword>
<evidence type="ECO:0000256" key="1">
    <source>
        <dbReference type="ARBA" id="ARBA00009249"/>
    </source>
</evidence>
<sequence length="124" mass="12980">MSRENELKYTSEHEWVDAGDGVATVGVTAYAAGQLGDVVYVDLPAVGTEVEAGSSIGEIESTKSVGELYSPVTGTVVEVNDAVAATPELVNSDPLGEGWLVKVSFEALPDLLDLDEYTSLTTEA</sequence>
<dbReference type="NCBIfam" id="TIGR00527">
    <property type="entry name" value="gcvH"/>
    <property type="match status" value="1"/>
</dbReference>
<dbReference type="NCBIfam" id="NF002270">
    <property type="entry name" value="PRK01202.1"/>
    <property type="match status" value="1"/>
</dbReference>
<dbReference type="GO" id="GO:0005829">
    <property type="term" value="C:cytosol"/>
    <property type="evidence" value="ECO:0007669"/>
    <property type="project" value="TreeGrafter"/>
</dbReference>
<protein>
    <recommendedName>
        <fullName evidence="3">Glycine cleavage system H protein</fullName>
    </recommendedName>
</protein>
<dbReference type="InterPro" id="IPR002930">
    <property type="entry name" value="GCV_H"/>
</dbReference>
<comment type="function">
    <text evidence="3">The glycine cleavage system catalyzes the degradation of glycine. The H protein shuttles the methylamine group of glycine from the P protein to the T protein.</text>
</comment>
<dbReference type="InterPro" id="IPR017453">
    <property type="entry name" value="GCV_H_sub"/>
</dbReference>
<organism evidence="6 7">
    <name type="scientific">Amnibacterium flavum</name>
    <dbReference type="NCBI Taxonomy" id="2173173"/>
    <lineage>
        <taxon>Bacteria</taxon>
        <taxon>Bacillati</taxon>
        <taxon>Actinomycetota</taxon>
        <taxon>Actinomycetes</taxon>
        <taxon>Micrococcales</taxon>
        <taxon>Microbacteriaceae</taxon>
        <taxon>Amnibacterium</taxon>
    </lineage>
</organism>
<comment type="subunit">
    <text evidence="3">The glycine cleavage system is composed of four proteins: P, T, L and H.</text>
</comment>
<comment type="cofactor">
    <cofactor evidence="3">
        <name>(R)-lipoate</name>
        <dbReference type="ChEBI" id="CHEBI:83088"/>
    </cofactor>
    <text evidence="3">Binds 1 lipoyl cofactor covalently.</text>
</comment>
<dbReference type="PROSITE" id="PS00189">
    <property type="entry name" value="LIPOYL"/>
    <property type="match status" value="1"/>
</dbReference>
<gene>
    <name evidence="3 6" type="primary">gcvH</name>
    <name evidence="6" type="ORF">DDQ50_08125</name>
</gene>
<evidence type="ECO:0000256" key="2">
    <source>
        <dbReference type="ARBA" id="ARBA00022823"/>
    </source>
</evidence>
<name>A0A2V1HMA6_9MICO</name>
<evidence type="ECO:0000313" key="7">
    <source>
        <dbReference type="Proteomes" id="UP000244893"/>
    </source>
</evidence>
<dbReference type="InterPro" id="IPR011053">
    <property type="entry name" value="Single_hybrid_motif"/>
</dbReference>
<dbReference type="Proteomes" id="UP000244893">
    <property type="component" value="Unassembled WGS sequence"/>
</dbReference>
<dbReference type="GO" id="GO:0005960">
    <property type="term" value="C:glycine cleavage complex"/>
    <property type="evidence" value="ECO:0007669"/>
    <property type="project" value="InterPro"/>
</dbReference>
<dbReference type="SUPFAM" id="SSF51230">
    <property type="entry name" value="Single hybrid motif"/>
    <property type="match status" value="1"/>
</dbReference>
<keyword evidence="7" id="KW-1185">Reference proteome</keyword>
<reference evidence="6 7" key="1">
    <citation type="submission" date="2018-05" db="EMBL/GenBank/DDBJ databases">
        <title>Amnibacterium sp. M8JJ-5, whole genome shotgun sequence.</title>
        <authorList>
            <person name="Tuo L."/>
        </authorList>
    </citation>
    <scope>NUCLEOTIDE SEQUENCE [LARGE SCALE GENOMIC DNA]</scope>
    <source>
        <strain evidence="6 7">M8JJ-5</strain>
    </source>
</reference>
<dbReference type="CDD" id="cd06848">
    <property type="entry name" value="GCS_H"/>
    <property type="match status" value="1"/>
</dbReference>